<dbReference type="InterPro" id="IPR023576">
    <property type="entry name" value="UbiE/COQ5_MeTrFase_CS"/>
</dbReference>
<keyword evidence="2 7" id="KW-0489">Methyltransferase</keyword>
<evidence type="ECO:0000256" key="6">
    <source>
        <dbReference type="SAM" id="MobiDB-lite"/>
    </source>
</evidence>
<evidence type="ECO:0000313" key="8">
    <source>
        <dbReference type="Proteomes" id="UP000001625"/>
    </source>
</evidence>
<evidence type="ECO:0000313" key="7">
    <source>
        <dbReference type="EMBL" id="ADE10604.1"/>
    </source>
</evidence>
<keyword evidence="1" id="KW-0474">Menaquinone biosynthesis</keyword>
<dbReference type="SUPFAM" id="SSF53335">
    <property type="entry name" value="S-adenosyl-L-methionine-dependent methyltransferases"/>
    <property type="match status" value="1"/>
</dbReference>
<feature type="compositionally biased region" description="Polar residues" evidence="6">
    <location>
        <begin position="1"/>
        <end position="11"/>
    </location>
</feature>
<dbReference type="KEGG" id="slt:Slit_0362"/>
<dbReference type="InterPro" id="IPR029063">
    <property type="entry name" value="SAM-dependent_MTases_sf"/>
</dbReference>
<protein>
    <submittedName>
        <fullName evidence="7">Methyltransferase type 11</fullName>
    </submittedName>
</protein>
<dbReference type="Proteomes" id="UP000001625">
    <property type="component" value="Chromosome"/>
</dbReference>
<evidence type="ECO:0000256" key="2">
    <source>
        <dbReference type="ARBA" id="ARBA00022603"/>
    </source>
</evidence>
<sequence length="258" mass="28329">MTMTTRSSNPSDEIVHAPHPPLTEYYDSEEDRRNWVGEQFNKTASDYDRMERILGLGTGSIYRRTILGRAGLKPGMHVLDVGMGTGLVAKQAVRILGDASKVTGLDPSAGMIRNAKLPAGVTVVEGRAELIPLPDARYDFLSMGYSLRHVSDLSVAFAEFHRVLKPGGKVCILEITPPQGKIATALLKGYCKYAVPTLAKLIASNRDTALLWRYYWDTIEACAAPENVLRTLESAGFVNVRRTVDLGIFSTYLADKPL</sequence>
<dbReference type="Gene3D" id="3.40.50.150">
    <property type="entry name" value="Vaccinia Virus protein VP39"/>
    <property type="match status" value="1"/>
</dbReference>
<proteinExistence type="predicted"/>
<dbReference type="GO" id="GO:0006744">
    <property type="term" value="P:ubiquinone biosynthetic process"/>
    <property type="evidence" value="ECO:0007669"/>
    <property type="project" value="UniProtKB-KW"/>
</dbReference>
<keyword evidence="3 7" id="KW-0808">Transferase</keyword>
<feature type="region of interest" description="Disordered" evidence="6">
    <location>
        <begin position="1"/>
        <end position="25"/>
    </location>
</feature>
<dbReference type="GO" id="GO:0008168">
    <property type="term" value="F:methyltransferase activity"/>
    <property type="evidence" value="ECO:0007669"/>
    <property type="project" value="UniProtKB-KW"/>
</dbReference>
<evidence type="ECO:0000256" key="1">
    <source>
        <dbReference type="ARBA" id="ARBA00022428"/>
    </source>
</evidence>
<gene>
    <name evidence="7" type="ordered locus">Slit_0362</name>
</gene>
<name>D5CLL6_SIDLE</name>
<dbReference type="eggNOG" id="COG2226">
    <property type="taxonomic scope" value="Bacteria"/>
</dbReference>
<keyword evidence="4" id="KW-0831">Ubiquinone biosynthesis</keyword>
<dbReference type="PROSITE" id="PS01184">
    <property type="entry name" value="UBIE_2"/>
    <property type="match status" value="1"/>
</dbReference>
<dbReference type="STRING" id="580332.Slit_0362"/>
<dbReference type="InterPro" id="IPR004033">
    <property type="entry name" value="UbiE/COQ5_MeTrFase"/>
</dbReference>
<dbReference type="Pfam" id="PF01209">
    <property type="entry name" value="Ubie_methyltran"/>
    <property type="match status" value="1"/>
</dbReference>
<evidence type="ECO:0000256" key="4">
    <source>
        <dbReference type="ARBA" id="ARBA00022688"/>
    </source>
</evidence>
<reference evidence="7 8" key="1">
    <citation type="submission" date="2010-03" db="EMBL/GenBank/DDBJ databases">
        <title>Complete sequence of Sideroxydans lithotrophicus ES-1.</title>
        <authorList>
            <consortium name="US DOE Joint Genome Institute"/>
            <person name="Lucas S."/>
            <person name="Copeland A."/>
            <person name="Lapidus A."/>
            <person name="Cheng J.-F."/>
            <person name="Bruce D."/>
            <person name="Goodwin L."/>
            <person name="Pitluck S."/>
            <person name="Munk A.C."/>
            <person name="Detter J.C."/>
            <person name="Han C."/>
            <person name="Tapia R."/>
            <person name="Larimer F."/>
            <person name="Land M."/>
            <person name="Hauser L."/>
            <person name="Kyrpides N."/>
            <person name="Ivanova N."/>
            <person name="Emerson D."/>
            <person name="Woyke T."/>
        </authorList>
    </citation>
    <scope>NUCLEOTIDE SEQUENCE [LARGE SCALE GENOMIC DNA]</scope>
    <source>
        <strain evidence="7 8">ES-1</strain>
    </source>
</reference>
<dbReference type="GO" id="GO:0032259">
    <property type="term" value="P:methylation"/>
    <property type="evidence" value="ECO:0007669"/>
    <property type="project" value="UniProtKB-KW"/>
</dbReference>
<dbReference type="CDD" id="cd02440">
    <property type="entry name" value="AdoMet_MTases"/>
    <property type="match status" value="1"/>
</dbReference>
<dbReference type="PROSITE" id="PS51608">
    <property type="entry name" value="SAM_MT_UBIE"/>
    <property type="match status" value="1"/>
</dbReference>
<keyword evidence="5" id="KW-0949">S-adenosyl-L-methionine</keyword>
<accession>D5CLL6</accession>
<keyword evidence="8" id="KW-1185">Reference proteome</keyword>
<dbReference type="HOGENOM" id="CLU_037990_0_0_4"/>
<dbReference type="PANTHER" id="PTHR43591">
    <property type="entry name" value="METHYLTRANSFERASE"/>
    <property type="match status" value="1"/>
</dbReference>
<dbReference type="GO" id="GO:0009234">
    <property type="term" value="P:menaquinone biosynthetic process"/>
    <property type="evidence" value="ECO:0007669"/>
    <property type="project" value="UniProtKB-KW"/>
</dbReference>
<dbReference type="EMBL" id="CP001965">
    <property type="protein sequence ID" value="ADE10604.1"/>
    <property type="molecule type" value="Genomic_DNA"/>
</dbReference>
<dbReference type="PANTHER" id="PTHR43591:SF24">
    <property type="entry name" value="2-METHOXY-6-POLYPRENYL-1,4-BENZOQUINOL METHYLASE, MITOCHONDRIAL"/>
    <property type="match status" value="1"/>
</dbReference>
<evidence type="ECO:0000256" key="5">
    <source>
        <dbReference type="ARBA" id="ARBA00022691"/>
    </source>
</evidence>
<organism evidence="7 8">
    <name type="scientific">Sideroxydans lithotrophicus (strain ES-1)</name>
    <dbReference type="NCBI Taxonomy" id="580332"/>
    <lineage>
        <taxon>Bacteria</taxon>
        <taxon>Pseudomonadati</taxon>
        <taxon>Pseudomonadota</taxon>
        <taxon>Betaproteobacteria</taxon>
        <taxon>Nitrosomonadales</taxon>
        <taxon>Gallionellaceae</taxon>
        <taxon>Sideroxydans</taxon>
    </lineage>
</organism>
<evidence type="ECO:0000256" key="3">
    <source>
        <dbReference type="ARBA" id="ARBA00022679"/>
    </source>
</evidence>
<dbReference type="AlphaFoldDB" id="D5CLL6"/>